<evidence type="ECO:0000313" key="3">
    <source>
        <dbReference type="EMBL" id="RVU03908.1"/>
    </source>
</evidence>
<reference evidence="3 4" key="1">
    <citation type="submission" date="2019-01" db="EMBL/GenBank/DDBJ databases">
        <authorList>
            <person name="Chen W.-M."/>
        </authorList>
    </citation>
    <scope>NUCLEOTIDE SEQUENCE [LARGE SCALE GENOMIC DNA]</scope>
    <source>
        <strain evidence="3 4">FSY-9</strain>
    </source>
</reference>
<gene>
    <name evidence="3" type="ORF">EOE18_13695</name>
</gene>
<feature type="domain" description="Zinc finger Ogr/Delta-type" evidence="2">
    <location>
        <begin position="34"/>
        <end position="69"/>
    </location>
</feature>
<dbReference type="EMBL" id="SACO01000011">
    <property type="protein sequence ID" value="RVU03908.1"/>
    <property type="molecule type" value="Genomic_DNA"/>
</dbReference>
<evidence type="ECO:0000256" key="1">
    <source>
        <dbReference type="SAM" id="MobiDB-lite"/>
    </source>
</evidence>
<dbReference type="AlphaFoldDB" id="A0A3S2UQW8"/>
<feature type="region of interest" description="Disordered" evidence="1">
    <location>
        <begin position="97"/>
        <end position="121"/>
    </location>
</feature>
<dbReference type="RefSeq" id="WP_127710462.1">
    <property type="nucleotide sequence ID" value="NZ_SACO01000011.1"/>
</dbReference>
<comment type="caution">
    <text evidence="3">The sequence shown here is derived from an EMBL/GenBank/DDBJ whole genome shotgun (WGS) entry which is preliminary data.</text>
</comment>
<dbReference type="Proteomes" id="UP000282837">
    <property type="component" value="Unassembled WGS sequence"/>
</dbReference>
<protein>
    <recommendedName>
        <fullName evidence="2">Zinc finger Ogr/Delta-type domain-containing protein</fullName>
    </recommendedName>
</protein>
<dbReference type="InterPro" id="IPR007684">
    <property type="entry name" value="Znf_Ogr/Delta"/>
</dbReference>
<accession>A0A3S2UQW8</accession>
<evidence type="ECO:0000259" key="2">
    <source>
        <dbReference type="Pfam" id="PF04606"/>
    </source>
</evidence>
<evidence type="ECO:0000313" key="4">
    <source>
        <dbReference type="Proteomes" id="UP000282837"/>
    </source>
</evidence>
<dbReference type="Pfam" id="PF04606">
    <property type="entry name" value="Ogr_Delta"/>
    <property type="match status" value="1"/>
</dbReference>
<keyword evidence="4" id="KW-1185">Reference proteome</keyword>
<name>A0A3S2UQW8_9SPHN</name>
<sequence>MMHQIPTIKLEMLSAALQFRLRNGGSQSRAAMITCPICSAPAFIRRSERLSETTKLLGAHCTNTGCGATAEWVISLKWMVNPGLIDRSDLDLPRCPPERITQVFPPDPEEDTNQLSMFPEE</sequence>
<organism evidence="3 4">
    <name type="scientific">Novosphingobium umbonatum</name>
    <dbReference type="NCBI Taxonomy" id="1908524"/>
    <lineage>
        <taxon>Bacteria</taxon>
        <taxon>Pseudomonadati</taxon>
        <taxon>Pseudomonadota</taxon>
        <taxon>Alphaproteobacteria</taxon>
        <taxon>Sphingomonadales</taxon>
        <taxon>Sphingomonadaceae</taxon>
        <taxon>Novosphingobium</taxon>
    </lineage>
</organism>
<proteinExistence type="predicted"/>
<dbReference type="OrthoDB" id="7504413at2"/>